<gene>
    <name evidence="2" type="ORF">ACFSNB_18855</name>
</gene>
<feature type="non-terminal residue" evidence="2">
    <location>
        <position position="160"/>
    </location>
</feature>
<dbReference type="Proteomes" id="UP001597296">
    <property type="component" value="Unassembled WGS sequence"/>
</dbReference>
<dbReference type="SUPFAM" id="SSF109604">
    <property type="entry name" value="HD-domain/PDEase-like"/>
    <property type="match status" value="1"/>
</dbReference>
<evidence type="ECO:0000259" key="1">
    <source>
        <dbReference type="Pfam" id="PF08668"/>
    </source>
</evidence>
<dbReference type="EMBL" id="JBHUIY010000138">
    <property type="protein sequence ID" value="MFD2235846.1"/>
    <property type="molecule type" value="Genomic_DNA"/>
</dbReference>
<dbReference type="Pfam" id="PF08668">
    <property type="entry name" value="HDOD"/>
    <property type="match status" value="1"/>
</dbReference>
<dbReference type="InterPro" id="IPR013976">
    <property type="entry name" value="HDOD"/>
</dbReference>
<name>A0ABW5CFZ4_9PROT</name>
<dbReference type="InterPro" id="IPR036374">
    <property type="entry name" value="OxRdtase_Mopterin-bd_sf"/>
</dbReference>
<evidence type="ECO:0000313" key="3">
    <source>
        <dbReference type="Proteomes" id="UP001597296"/>
    </source>
</evidence>
<evidence type="ECO:0000313" key="2">
    <source>
        <dbReference type="EMBL" id="MFD2235846.1"/>
    </source>
</evidence>
<sequence length="160" mass="17137">MTAWHASDEAERLKALQSLAVLDTAAEEQFDALVQAASIVCGVPISLAHGGPLRLIVPGYTGVNNIKYIKRLAFTAGLLHGTGDLIMKMAMPDRACLAPGFATDDQRVEAQLADLGYAYPEVGAAFAARWHFPDSLVQALRCQAEPQDCADPTYASLVHL</sequence>
<reference evidence="3" key="1">
    <citation type="journal article" date="2019" name="Int. J. Syst. Evol. Microbiol.">
        <title>The Global Catalogue of Microorganisms (GCM) 10K type strain sequencing project: providing services to taxonomists for standard genome sequencing and annotation.</title>
        <authorList>
            <consortium name="The Broad Institute Genomics Platform"/>
            <consortium name="The Broad Institute Genome Sequencing Center for Infectious Disease"/>
            <person name="Wu L."/>
            <person name="Ma J."/>
        </authorList>
    </citation>
    <scope>NUCLEOTIDE SEQUENCE [LARGE SCALE GENOMIC DNA]</scope>
    <source>
        <strain evidence="3">KCTC 15012</strain>
    </source>
</reference>
<keyword evidence="3" id="KW-1185">Reference proteome</keyword>
<feature type="domain" description="HDOD" evidence="1">
    <location>
        <begin position="71"/>
        <end position="146"/>
    </location>
</feature>
<protein>
    <submittedName>
        <fullName evidence="2">HDOD domain-containing protein</fullName>
    </submittedName>
</protein>
<organism evidence="2 3">
    <name type="scientific">Phaeospirillum tilakii</name>
    <dbReference type="NCBI Taxonomy" id="741673"/>
    <lineage>
        <taxon>Bacteria</taxon>
        <taxon>Pseudomonadati</taxon>
        <taxon>Pseudomonadota</taxon>
        <taxon>Alphaproteobacteria</taxon>
        <taxon>Rhodospirillales</taxon>
        <taxon>Rhodospirillaceae</taxon>
        <taxon>Phaeospirillum</taxon>
    </lineage>
</organism>
<proteinExistence type="predicted"/>
<dbReference type="SUPFAM" id="SSF56524">
    <property type="entry name" value="Oxidoreductase molybdopterin-binding domain"/>
    <property type="match status" value="1"/>
</dbReference>
<dbReference type="Gene3D" id="1.10.3210.10">
    <property type="entry name" value="Hypothetical protein af1432"/>
    <property type="match status" value="1"/>
</dbReference>
<comment type="caution">
    <text evidence="2">The sequence shown here is derived from an EMBL/GenBank/DDBJ whole genome shotgun (WGS) entry which is preliminary data.</text>
</comment>
<accession>A0ABW5CFZ4</accession>
<dbReference type="RefSeq" id="WP_377319368.1">
    <property type="nucleotide sequence ID" value="NZ_JBHUIY010000138.1"/>
</dbReference>